<keyword evidence="4" id="KW-0904">Protein phosphatase</keyword>
<feature type="active site" description="Phosphocysteine intermediate" evidence="5">
    <location>
        <position position="119"/>
    </location>
</feature>
<evidence type="ECO:0000313" key="8">
    <source>
        <dbReference type="Proteomes" id="UP000233524"/>
    </source>
</evidence>
<accession>A0A2N3NKT1</accession>
<protein>
    <recommendedName>
        <fullName evidence="2">protein-tyrosine-phosphatase</fullName>
        <ecNumber evidence="2">3.1.3.48</ecNumber>
    </recommendedName>
</protein>
<dbReference type="InParanoid" id="A0A2N3NKT1"/>
<dbReference type="STRING" id="41688.A0A2N3NKT1"/>
<dbReference type="GO" id="GO:0004725">
    <property type="term" value="F:protein tyrosine phosphatase activity"/>
    <property type="evidence" value="ECO:0007669"/>
    <property type="project" value="UniProtKB-EC"/>
</dbReference>
<dbReference type="PANTHER" id="PTHR45848:SF4">
    <property type="entry name" value="DUAL SPECIFICITY PROTEIN PHOSPHATASE 12"/>
    <property type="match status" value="1"/>
</dbReference>
<dbReference type="GO" id="GO:0008138">
    <property type="term" value="F:protein tyrosine/serine/threonine phosphatase activity"/>
    <property type="evidence" value="ECO:0007669"/>
    <property type="project" value="InterPro"/>
</dbReference>
<dbReference type="AlphaFoldDB" id="A0A2N3NKT1"/>
<dbReference type="EMBL" id="NLAX01000002">
    <property type="protein sequence ID" value="PKS13044.1"/>
    <property type="molecule type" value="Genomic_DNA"/>
</dbReference>
<dbReference type="SUPFAM" id="SSF52799">
    <property type="entry name" value="(Phosphotyrosine protein) phosphatases II"/>
    <property type="match status" value="1"/>
</dbReference>
<evidence type="ECO:0000256" key="4">
    <source>
        <dbReference type="ARBA" id="ARBA00022912"/>
    </source>
</evidence>
<dbReference type="InterPro" id="IPR016278">
    <property type="entry name" value="DUSP12"/>
</dbReference>
<evidence type="ECO:0000256" key="2">
    <source>
        <dbReference type="ARBA" id="ARBA00013064"/>
    </source>
</evidence>
<feature type="domain" description="Tyrosine-protein phosphatase" evidence="6">
    <location>
        <begin position="4"/>
        <end position="196"/>
    </location>
</feature>
<proteinExistence type="inferred from homology"/>
<comment type="similarity">
    <text evidence="1">Belongs to the protein-tyrosine phosphatase family. Non-receptor class dual specificity subfamily.</text>
</comment>
<evidence type="ECO:0000259" key="6">
    <source>
        <dbReference type="PROSITE" id="PS50054"/>
    </source>
</evidence>
<dbReference type="InterPro" id="IPR029021">
    <property type="entry name" value="Prot-tyrosine_phosphatase-like"/>
</dbReference>
<evidence type="ECO:0000313" key="7">
    <source>
        <dbReference type="EMBL" id="PKS13044.1"/>
    </source>
</evidence>
<dbReference type="PIRSF" id="PIRSF000941">
    <property type="entry name" value="DUSP12"/>
    <property type="match status" value="1"/>
</dbReference>
<dbReference type="OrthoDB" id="2017893at2759"/>
<dbReference type="InterPro" id="IPR020422">
    <property type="entry name" value="TYR_PHOSPHATASE_DUAL_dom"/>
</dbReference>
<dbReference type="VEuPathDB" id="FungiDB:jhhlp_000385"/>
<name>A0A2N3NKT1_9PEZI</name>
<dbReference type="PROSITE" id="PS50054">
    <property type="entry name" value="TYR_PHOSPHATASE_DUAL"/>
    <property type="match status" value="1"/>
</dbReference>
<evidence type="ECO:0000256" key="3">
    <source>
        <dbReference type="ARBA" id="ARBA00022801"/>
    </source>
</evidence>
<reference evidence="7 8" key="1">
    <citation type="journal article" date="2017" name="G3 (Bethesda)">
        <title>First Draft Genome Sequence of the Pathogenic Fungus Lomentospora prolificans (Formerly Scedosporium prolificans).</title>
        <authorList>
            <person name="Luo R."/>
            <person name="Zimin A."/>
            <person name="Workman R."/>
            <person name="Fan Y."/>
            <person name="Pertea G."/>
            <person name="Grossman N."/>
            <person name="Wear M.P."/>
            <person name="Jia B."/>
            <person name="Miller H."/>
            <person name="Casadevall A."/>
            <person name="Timp W."/>
            <person name="Zhang S.X."/>
            <person name="Salzberg S.L."/>
        </authorList>
    </citation>
    <scope>NUCLEOTIDE SEQUENCE [LARGE SCALE GENOMIC DNA]</scope>
    <source>
        <strain evidence="7 8">JHH-5317</strain>
    </source>
</reference>
<keyword evidence="8" id="KW-1185">Reference proteome</keyword>
<dbReference type="GO" id="GO:0005634">
    <property type="term" value="C:nucleus"/>
    <property type="evidence" value="ECO:0007669"/>
    <property type="project" value="TreeGrafter"/>
</dbReference>
<dbReference type="Proteomes" id="UP000233524">
    <property type="component" value="Unassembled WGS sequence"/>
</dbReference>
<sequence>MSLDRIEGKENLYIGSIFALRRPKALMDHGITHVLSVVGFKPREMEGDASKGPTWNDFRKKAKHMMIDIDDVDDEDLLIHLPEAVRFIDEGLYPKRTSADGESSSEDELESSGAVFVHCAMGKSRSVATAAAYLLWKYPQRFSRTAASSDTPEMRQNDAREAVNGAIEWIRKSRSIADPNWGFRSQLKLWWEMGCPDDVESHPIYRKWAYKREIERSVACGMAPELRFEDEEISQKAKATTVGELAKPVASSSEPELRCRKCRKTLATARFIVPVNHGGGEAMKTVEKHAPLPSGPCPHHFIEPLSWMRPTLEQGELDGRLCCPNAKCGASVGRYSWKGFQCSCGEWVTPAFSLQKSKVDVVTKAVRPPASLGIRMPPGAAPRENL</sequence>
<dbReference type="EC" id="3.1.3.48" evidence="2"/>
<evidence type="ECO:0000256" key="1">
    <source>
        <dbReference type="ARBA" id="ARBA00008601"/>
    </source>
</evidence>
<dbReference type="Gene3D" id="3.90.190.10">
    <property type="entry name" value="Protein tyrosine phosphatase superfamily"/>
    <property type="match status" value="1"/>
</dbReference>
<evidence type="ECO:0000256" key="5">
    <source>
        <dbReference type="PIRSR" id="PIRSR000941-50"/>
    </source>
</evidence>
<organism evidence="7 8">
    <name type="scientific">Lomentospora prolificans</name>
    <dbReference type="NCBI Taxonomy" id="41688"/>
    <lineage>
        <taxon>Eukaryota</taxon>
        <taxon>Fungi</taxon>
        <taxon>Dikarya</taxon>
        <taxon>Ascomycota</taxon>
        <taxon>Pezizomycotina</taxon>
        <taxon>Sordariomycetes</taxon>
        <taxon>Hypocreomycetidae</taxon>
        <taxon>Microascales</taxon>
        <taxon>Microascaceae</taxon>
        <taxon>Lomentospora</taxon>
    </lineage>
</organism>
<dbReference type="SMART" id="SM00195">
    <property type="entry name" value="DSPc"/>
    <property type="match status" value="1"/>
</dbReference>
<dbReference type="FunCoup" id="A0A2N3NKT1">
    <property type="interactions" value="732"/>
</dbReference>
<keyword evidence="3" id="KW-0378">Hydrolase</keyword>
<dbReference type="PANTHER" id="PTHR45848">
    <property type="entry name" value="DUAL SPECIFICITY PROTEIN PHOSPHATASE 12 FAMILY MEMBER"/>
    <property type="match status" value="1"/>
</dbReference>
<comment type="caution">
    <text evidence="7">The sequence shown here is derived from an EMBL/GenBank/DDBJ whole genome shotgun (WGS) entry which is preliminary data.</text>
</comment>
<gene>
    <name evidence="7" type="ORF">jhhlp_000385</name>
</gene>